<dbReference type="GO" id="GO:0015165">
    <property type="term" value="F:pyrimidine nucleotide-sugar transmembrane transporter activity"/>
    <property type="evidence" value="ECO:0007669"/>
    <property type="project" value="InterPro"/>
</dbReference>
<evidence type="ECO:0000256" key="7">
    <source>
        <dbReference type="ARBA" id="ARBA00023034"/>
    </source>
</evidence>
<evidence type="ECO:0000256" key="2">
    <source>
        <dbReference type="ARBA" id="ARBA00009976"/>
    </source>
</evidence>
<keyword evidence="4" id="KW-0762">Sugar transport</keyword>
<dbReference type="PIRSF" id="PIRSF005799">
    <property type="entry name" value="UDP-gal_transpt"/>
    <property type="match status" value="1"/>
</dbReference>
<feature type="transmembrane region" description="Helical" evidence="9">
    <location>
        <begin position="37"/>
        <end position="59"/>
    </location>
</feature>
<dbReference type="InterPro" id="IPR037185">
    <property type="entry name" value="EmrE-like"/>
</dbReference>
<dbReference type="AlphaFoldDB" id="A0A6P4ZWH3"/>
<dbReference type="Pfam" id="PF04142">
    <property type="entry name" value="Nuc_sug_transp"/>
    <property type="match status" value="1"/>
</dbReference>
<accession>A0A6P4ZWH3</accession>
<feature type="transmembrane region" description="Helical" evidence="9">
    <location>
        <begin position="243"/>
        <end position="262"/>
    </location>
</feature>
<name>A0A6P4ZWH3_BRABE</name>
<evidence type="ECO:0000256" key="1">
    <source>
        <dbReference type="ARBA" id="ARBA00004653"/>
    </source>
</evidence>
<feature type="transmembrane region" description="Helical" evidence="9">
    <location>
        <begin position="140"/>
        <end position="157"/>
    </location>
</feature>
<dbReference type="FunFam" id="1.10.3730.20:FF:000037">
    <property type="entry name" value="Nucleotide Sugar TransPorter family"/>
    <property type="match status" value="1"/>
</dbReference>
<dbReference type="GO" id="GO:0000139">
    <property type="term" value="C:Golgi membrane"/>
    <property type="evidence" value="ECO:0007669"/>
    <property type="project" value="UniProtKB-SubCell"/>
</dbReference>
<dbReference type="RefSeq" id="XP_019645530.1">
    <property type="nucleotide sequence ID" value="XM_019789971.1"/>
</dbReference>
<evidence type="ECO:0000313" key="11">
    <source>
        <dbReference type="RefSeq" id="XP_019645530.1"/>
    </source>
</evidence>
<keyword evidence="8 9" id="KW-0472">Membrane</keyword>
<evidence type="ECO:0000313" key="10">
    <source>
        <dbReference type="Proteomes" id="UP000515135"/>
    </source>
</evidence>
<feature type="transmembrane region" description="Helical" evidence="9">
    <location>
        <begin position="295"/>
        <end position="313"/>
    </location>
</feature>
<evidence type="ECO:0000256" key="9">
    <source>
        <dbReference type="SAM" id="Phobius"/>
    </source>
</evidence>
<comment type="similarity">
    <text evidence="2">Belongs to the nucleotide-sugar transporter family. SLC35A subfamily.</text>
</comment>
<dbReference type="InterPro" id="IPR007271">
    <property type="entry name" value="Nuc_sug_transpt"/>
</dbReference>
<feature type="transmembrane region" description="Helical" evidence="9">
    <location>
        <begin position="6"/>
        <end position="25"/>
    </location>
</feature>
<dbReference type="SUPFAM" id="SSF103481">
    <property type="entry name" value="Multidrug resistance efflux transporter EmrE"/>
    <property type="match status" value="1"/>
</dbReference>
<reference evidence="11" key="1">
    <citation type="submission" date="2025-08" db="UniProtKB">
        <authorList>
            <consortium name="RefSeq"/>
        </authorList>
    </citation>
    <scope>IDENTIFICATION</scope>
    <source>
        <tissue evidence="11">Gonad</tissue>
    </source>
</reference>
<proteinExistence type="inferred from homology"/>
<evidence type="ECO:0000256" key="5">
    <source>
        <dbReference type="ARBA" id="ARBA00022692"/>
    </source>
</evidence>
<comment type="subcellular location">
    <subcellularLocation>
        <location evidence="1">Golgi apparatus membrane</location>
        <topology evidence="1">Multi-pass membrane protein</topology>
    </subcellularLocation>
</comment>
<keyword evidence="10" id="KW-1185">Reference proteome</keyword>
<evidence type="ECO:0000256" key="8">
    <source>
        <dbReference type="ARBA" id="ARBA00023136"/>
    </source>
</evidence>
<gene>
    <name evidence="11" type="primary">LOC109486239</name>
</gene>
<organism evidence="10 11">
    <name type="scientific">Branchiostoma belcheri</name>
    <name type="common">Amphioxus</name>
    <dbReference type="NCBI Taxonomy" id="7741"/>
    <lineage>
        <taxon>Eukaryota</taxon>
        <taxon>Metazoa</taxon>
        <taxon>Chordata</taxon>
        <taxon>Cephalochordata</taxon>
        <taxon>Leptocardii</taxon>
        <taxon>Amphioxiformes</taxon>
        <taxon>Branchiostomatidae</taxon>
        <taxon>Branchiostoma</taxon>
    </lineage>
</organism>
<evidence type="ECO:0000256" key="6">
    <source>
        <dbReference type="ARBA" id="ARBA00022989"/>
    </source>
</evidence>
<dbReference type="Proteomes" id="UP000515135">
    <property type="component" value="Unplaced"/>
</dbReference>
<feature type="transmembrane region" description="Helical" evidence="9">
    <location>
        <begin position="169"/>
        <end position="193"/>
    </location>
</feature>
<dbReference type="NCBIfam" id="TIGR00803">
    <property type="entry name" value="nst"/>
    <property type="match status" value="1"/>
</dbReference>
<dbReference type="GeneID" id="109486239"/>
<sequence length="333" mass="36258">MVSLKYLSLGVLILQTTSLVLTMRYSRTAETRGPRYLSSTAVVVAEVMKIAACVVLVFFEQGMSISRLGSTLRQELVGKPLETLKLAVPSVLYTLQNNLLYVALSNLDAATYQVTYQLKILTTALFSVAMLGRRLETSKWVALVLLMTGVALVQMPAEAKPEASKTHSLGSQVVGLLSVLTACCTSAFAGVYFEKILKGSRPSLWVRNIQLGLFGAIFGLFAVVMSDYELVVELGFLQGYNSITWTVVSLQAFGGLVIAAVIKYADNILKGFATSLSIILSTVMSYYILDDFRPSSHFFIGASIVICATFLYSREVKVSIAPIIPLIAKESQQ</sequence>
<feature type="transmembrane region" description="Helical" evidence="9">
    <location>
        <begin position="269"/>
        <end position="289"/>
    </location>
</feature>
<feature type="transmembrane region" description="Helical" evidence="9">
    <location>
        <begin position="205"/>
        <end position="223"/>
    </location>
</feature>
<keyword evidence="5 9" id="KW-0812">Transmembrane</keyword>
<evidence type="ECO:0000256" key="3">
    <source>
        <dbReference type="ARBA" id="ARBA00022448"/>
    </source>
</evidence>
<protein>
    <submittedName>
        <fullName evidence="11">UDP-N-acetylglucosamine transporter-like</fullName>
    </submittedName>
</protein>
<keyword evidence="6 9" id="KW-1133">Transmembrane helix</keyword>
<evidence type="ECO:0000256" key="4">
    <source>
        <dbReference type="ARBA" id="ARBA00022597"/>
    </source>
</evidence>
<dbReference type="PANTHER" id="PTHR10231">
    <property type="entry name" value="NUCLEOTIDE-SUGAR TRANSMEMBRANE TRANSPORTER"/>
    <property type="match status" value="1"/>
</dbReference>
<dbReference type="KEGG" id="bbel:109486239"/>
<keyword evidence="7" id="KW-0333">Golgi apparatus</keyword>
<keyword evidence="3" id="KW-0813">Transport</keyword>
<dbReference type="OrthoDB" id="408493at2759"/>